<sequence>MPNILLRNLTVLALLLITGASGHVCAQQKPKAQFWEITDKWTHQTGLQRCLSSAGFAATPFDPKSGIDADCDLLVLGSFLSEDPRYRAWSKEQATSLQAFLDEGGVILQLTQADQTESSPAFIPKELNVKRTDKDGNPVLVLADSHPLVAQLPRRSTNNKQLELPMHHRRGSWESLRDQKGFRVLLTLDATNRDPVLVEAAVGKGRLLLTSLFFDKLENKDGEVTAPVEFHNASKAFFAGLHDYVFAVANGNGPAVEPTKPYVPPEPWDFVAGSTTVVALPDTQIYSERFPQHFVAQTEWVAKNLDRLNIAAVFHEGDITNRNTPEQWENAKEAMQPLWGKLPVICAPGNHDMGPRGNGATHESLMSDYLTVEDFAKHDSFQGTLDSGRTENNYSLFEAGGIEWIGIALEWAPRDRAVQWADELLTKHSDRRAILVTHAYTYFDDSVYDVTQRTDQSWSPYGYGVKNSSEGVNDAGDIWRKVIHKHDNVVLVLSGHVLGDGAGRVTSKTDNGSLVHQVLANYQMLTEGGQGWLRLMEFLPDRETIQVRTYSPVLDRFNTDPQHQFRLSLTPSAKE</sequence>
<evidence type="ECO:0000313" key="3">
    <source>
        <dbReference type="EMBL" id="MDM4018432.1"/>
    </source>
</evidence>
<dbReference type="RefSeq" id="WP_289166250.1">
    <property type="nucleotide sequence ID" value="NZ_JASZZN010000021.1"/>
</dbReference>
<dbReference type="Pfam" id="PF00149">
    <property type="entry name" value="Metallophos"/>
    <property type="match status" value="1"/>
</dbReference>
<keyword evidence="4" id="KW-1185">Reference proteome</keyword>
<organism evidence="3 4">
    <name type="scientific">Roseiconus lacunae</name>
    <dbReference type="NCBI Taxonomy" id="2605694"/>
    <lineage>
        <taxon>Bacteria</taxon>
        <taxon>Pseudomonadati</taxon>
        <taxon>Planctomycetota</taxon>
        <taxon>Planctomycetia</taxon>
        <taxon>Pirellulales</taxon>
        <taxon>Pirellulaceae</taxon>
        <taxon>Roseiconus</taxon>
    </lineage>
</organism>
<dbReference type="InterPro" id="IPR029062">
    <property type="entry name" value="Class_I_gatase-like"/>
</dbReference>
<dbReference type="InterPro" id="IPR004843">
    <property type="entry name" value="Calcineurin-like_PHP"/>
</dbReference>
<dbReference type="InterPro" id="IPR051918">
    <property type="entry name" value="STPP_CPPED1"/>
</dbReference>
<evidence type="ECO:0000259" key="2">
    <source>
        <dbReference type="Pfam" id="PF00149"/>
    </source>
</evidence>
<evidence type="ECO:0000256" key="1">
    <source>
        <dbReference type="SAM" id="SignalP"/>
    </source>
</evidence>
<dbReference type="Proteomes" id="UP001239462">
    <property type="component" value="Unassembled WGS sequence"/>
</dbReference>
<protein>
    <submittedName>
        <fullName evidence="3">Metallophosphoesterase</fullName>
    </submittedName>
</protein>
<feature type="domain" description="Calcineurin-like phosphoesterase" evidence="2">
    <location>
        <begin position="292"/>
        <end position="497"/>
    </location>
</feature>
<dbReference type="PANTHER" id="PTHR43143:SF5">
    <property type="entry name" value="SECRETED PROTEIN"/>
    <property type="match status" value="1"/>
</dbReference>
<dbReference type="InterPro" id="IPR029052">
    <property type="entry name" value="Metallo-depent_PP-like"/>
</dbReference>
<dbReference type="EMBL" id="JASZZN010000021">
    <property type="protein sequence ID" value="MDM4018432.1"/>
    <property type="molecule type" value="Genomic_DNA"/>
</dbReference>
<comment type="caution">
    <text evidence="3">The sequence shown here is derived from an EMBL/GenBank/DDBJ whole genome shotgun (WGS) entry which is preliminary data.</text>
</comment>
<dbReference type="Gene3D" id="3.40.50.880">
    <property type="match status" value="1"/>
</dbReference>
<dbReference type="SUPFAM" id="SSF52317">
    <property type="entry name" value="Class I glutamine amidotransferase-like"/>
    <property type="match status" value="1"/>
</dbReference>
<keyword evidence="1" id="KW-0732">Signal</keyword>
<dbReference type="SUPFAM" id="SSF56300">
    <property type="entry name" value="Metallo-dependent phosphatases"/>
    <property type="match status" value="1"/>
</dbReference>
<feature type="chain" id="PRO_5046038050" evidence="1">
    <location>
        <begin position="27"/>
        <end position="575"/>
    </location>
</feature>
<dbReference type="PANTHER" id="PTHR43143">
    <property type="entry name" value="METALLOPHOSPHOESTERASE, CALCINEURIN SUPERFAMILY"/>
    <property type="match status" value="1"/>
</dbReference>
<evidence type="ECO:0000313" key="4">
    <source>
        <dbReference type="Proteomes" id="UP001239462"/>
    </source>
</evidence>
<name>A0ABT7PPK0_9BACT</name>
<gene>
    <name evidence="3" type="ORF">QTN89_23480</name>
</gene>
<proteinExistence type="predicted"/>
<accession>A0ABT7PPK0</accession>
<dbReference type="Gene3D" id="3.60.21.10">
    <property type="match status" value="1"/>
</dbReference>
<reference evidence="3 4" key="1">
    <citation type="submission" date="2023-06" db="EMBL/GenBank/DDBJ databases">
        <title>Roseiconus lacunae JC819 isolated from Gulf of Mannar region, Tamil Nadu.</title>
        <authorList>
            <person name="Pk S."/>
            <person name="Ch S."/>
            <person name="Ch V.R."/>
        </authorList>
    </citation>
    <scope>NUCLEOTIDE SEQUENCE [LARGE SCALE GENOMIC DNA]</scope>
    <source>
        <strain evidence="3 4">JC819</strain>
    </source>
</reference>
<feature type="signal peptide" evidence="1">
    <location>
        <begin position="1"/>
        <end position="26"/>
    </location>
</feature>